<organism evidence="1 2">
    <name type="scientific">Trichoderma ghanense</name>
    <dbReference type="NCBI Taxonomy" id="65468"/>
    <lineage>
        <taxon>Eukaryota</taxon>
        <taxon>Fungi</taxon>
        <taxon>Dikarya</taxon>
        <taxon>Ascomycota</taxon>
        <taxon>Pezizomycotina</taxon>
        <taxon>Sordariomycetes</taxon>
        <taxon>Hypocreomycetidae</taxon>
        <taxon>Hypocreales</taxon>
        <taxon>Hypocreaceae</taxon>
        <taxon>Trichoderma</taxon>
    </lineage>
</organism>
<dbReference type="SUPFAM" id="SSF52047">
    <property type="entry name" value="RNI-like"/>
    <property type="match status" value="1"/>
</dbReference>
<comment type="caution">
    <text evidence="1">The sequence shown here is derived from an EMBL/GenBank/DDBJ whole genome shotgun (WGS) entry which is preliminary data.</text>
</comment>
<sequence>MAATSLLALPDELLLMICQECCLHCTYPEGGFRAHVFMREPVAALRFLSQTCQRLRTIAQPVLHHDARPRQLRLFLRTINARPDLAAQVRAFCDWSHYSSDRFENGDLGVIPPGHVTDQEERTWEEDARRMQMLLVPTLMRLPAVEDLAVGASFRRGYMWEILFDMRSVKRLFLYPYNCRLGFGRLDAFLSLTPCVERLTLVGWTGLIVRPLSLTRLTSLKIHGFDLTAASLEALVKSCPILERFEFHQWGIEDENQPLWLLEEEREPLTWRQMQDILHPRSKTLRHVVFSFYPHSNEVEGLSYSPADDVGSFRDFEKLETLRVSSLSFRGLGSAQRGLEVFEYPTTVSELVDMLPESLTLLHCDKCHAKWDGMEMLAEAIRQGHFPRLKVVISGERGPKLEESRKMLAAVGVTCKGS</sequence>
<dbReference type="Proteomes" id="UP001642720">
    <property type="component" value="Unassembled WGS sequence"/>
</dbReference>
<dbReference type="Gene3D" id="3.80.10.10">
    <property type="entry name" value="Ribonuclease Inhibitor"/>
    <property type="match status" value="1"/>
</dbReference>
<reference evidence="1 2" key="1">
    <citation type="submission" date="2018-01" db="EMBL/GenBank/DDBJ databases">
        <title>Genome characterization of the sugarcane-associated fungus Trichoderma ghanense CCMA-1212 and their application in lignocelulose bioconversion.</title>
        <authorList>
            <person name="Steindorff A.S."/>
            <person name="Mendes T.D."/>
            <person name="Vilela E.S.D."/>
            <person name="Rodrigues D.S."/>
            <person name="Formighieri E.F."/>
            <person name="Melo I.S."/>
            <person name="Favaro L.C.L."/>
        </authorList>
    </citation>
    <scope>NUCLEOTIDE SEQUENCE [LARGE SCALE GENOMIC DNA]</scope>
    <source>
        <strain evidence="1 2">CCMA-1212</strain>
    </source>
</reference>
<dbReference type="GeneID" id="300578975"/>
<dbReference type="EMBL" id="PPTA01000010">
    <property type="protein sequence ID" value="TFB00758.1"/>
    <property type="molecule type" value="Genomic_DNA"/>
</dbReference>
<name>A0ABY2GXR5_9HYPO</name>
<evidence type="ECO:0000313" key="1">
    <source>
        <dbReference type="EMBL" id="TFB00758.1"/>
    </source>
</evidence>
<keyword evidence="2" id="KW-1185">Reference proteome</keyword>
<protein>
    <recommendedName>
        <fullName evidence="3">F-box domain-containing protein</fullName>
    </recommendedName>
</protein>
<evidence type="ECO:0000313" key="2">
    <source>
        <dbReference type="Proteomes" id="UP001642720"/>
    </source>
</evidence>
<proteinExistence type="predicted"/>
<gene>
    <name evidence="1" type="ORF">CCMA1212_007355</name>
</gene>
<dbReference type="InterPro" id="IPR032675">
    <property type="entry name" value="LRR_dom_sf"/>
</dbReference>
<dbReference type="RefSeq" id="XP_073556959.1">
    <property type="nucleotide sequence ID" value="XM_073704525.1"/>
</dbReference>
<accession>A0ABY2GXR5</accession>
<evidence type="ECO:0008006" key="3">
    <source>
        <dbReference type="Google" id="ProtNLM"/>
    </source>
</evidence>